<keyword evidence="1" id="KW-0687">Ribonucleoprotein</keyword>
<dbReference type="Proteomes" id="UP000254181">
    <property type="component" value="Unassembled WGS sequence"/>
</dbReference>
<reference evidence="1 2" key="1">
    <citation type="submission" date="2018-06" db="EMBL/GenBank/DDBJ databases">
        <authorList>
            <consortium name="Pathogen Informatics"/>
            <person name="Doyle S."/>
        </authorList>
    </citation>
    <scope>NUCLEOTIDE SEQUENCE [LARGE SCALE GENOMIC DNA]</scope>
    <source>
        <strain evidence="1 2">NCTC9075</strain>
    </source>
</reference>
<evidence type="ECO:0000313" key="1">
    <source>
        <dbReference type="EMBL" id="STP20762.1"/>
    </source>
</evidence>
<sequence>MRDTLHLEGKELEFKSNQSWIRSATTLLFLVRAVIESENSAERDQLLENLQEGMEVKGIVKKPH</sequence>
<organism evidence="1 2">
    <name type="scientific">Escherichia coli</name>
    <dbReference type="NCBI Taxonomy" id="562"/>
    <lineage>
        <taxon>Bacteria</taxon>
        <taxon>Pseudomonadati</taxon>
        <taxon>Pseudomonadota</taxon>
        <taxon>Gammaproteobacteria</taxon>
        <taxon>Enterobacterales</taxon>
        <taxon>Enterobacteriaceae</taxon>
        <taxon>Escherichia</taxon>
    </lineage>
</organism>
<dbReference type="EMBL" id="UGEM01000004">
    <property type="protein sequence ID" value="STP20762.1"/>
    <property type="molecule type" value="Genomic_DNA"/>
</dbReference>
<protein>
    <submittedName>
        <fullName evidence="1">30S ribosomal protein S1</fullName>
    </submittedName>
</protein>
<dbReference type="GO" id="GO:0005840">
    <property type="term" value="C:ribosome"/>
    <property type="evidence" value="ECO:0007669"/>
    <property type="project" value="UniProtKB-KW"/>
</dbReference>
<gene>
    <name evidence="1" type="primary">rpsA_2</name>
    <name evidence="1" type="ORF">NCTC9075_04224</name>
</gene>
<keyword evidence="1" id="KW-0689">Ribosomal protein</keyword>
<dbReference type="AlphaFoldDB" id="A0A377K8K8"/>
<proteinExistence type="predicted"/>
<name>A0A377K8K8_ECOLX</name>
<accession>A0A377K8K8</accession>
<evidence type="ECO:0000313" key="2">
    <source>
        <dbReference type="Proteomes" id="UP000254181"/>
    </source>
</evidence>